<dbReference type="EMBL" id="LAZR01043519">
    <property type="protein sequence ID" value="KKL06878.1"/>
    <property type="molecule type" value="Genomic_DNA"/>
</dbReference>
<proteinExistence type="predicted"/>
<organism evidence="1">
    <name type="scientific">marine sediment metagenome</name>
    <dbReference type="NCBI Taxonomy" id="412755"/>
    <lineage>
        <taxon>unclassified sequences</taxon>
        <taxon>metagenomes</taxon>
        <taxon>ecological metagenomes</taxon>
    </lineage>
</organism>
<accession>A0A0F9D463</accession>
<comment type="caution">
    <text evidence="1">The sequence shown here is derived from an EMBL/GenBank/DDBJ whole genome shotgun (WGS) entry which is preliminary data.</text>
</comment>
<name>A0A0F9D463_9ZZZZ</name>
<sequence length="135" mass="15551">MPKQTVRVAKQAAWAVFARYIRLRDCLKTTDSQEYGECVSCDRTLPYSELDAGHFIPKKSGNYFSERGVNAQCQKCNRFLGGNQLPYRREIIKRYGEGVDLELEEEARQSVRFTTRGLNELRGYYQKQVAGLEGQ</sequence>
<dbReference type="AlphaFoldDB" id="A0A0F9D463"/>
<reference evidence="1" key="1">
    <citation type="journal article" date="2015" name="Nature">
        <title>Complex archaea that bridge the gap between prokaryotes and eukaryotes.</title>
        <authorList>
            <person name="Spang A."/>
            <person name="Saw J.H."/>
            <person name="Jorgensen S.L."/>
            <person name="Zaremba-Niedzwiedzka K."/>
            <person name="Martijn J."/>
            <person name="Lind A.E."/>
            <person name="van Eijk R."/>
            <person name="Schleper C."/>
            <person name="Guy L."/>
            <person name="Ettema T.J."/>
        </authorList>
    </citation>
    <scope>NUCLEOTIDE SEQUENCE</scope>
</reference>
<evidence type="ECO:0000313" key="1">
    <source>
        <dbReference type="EMBL" id="KKL06878.1"/>
    </source>
</evidence>
<gene>
    <name evidence="1" type="ORF">LCGC14_2591620</name>
</gene>
<dbReference type="Gene3D" id="1.10.30.50">
    <property type="match status" value="1"/>
</dbReference>
<dbReference type="Pfam" id="PF05766">
    <property type="entry name" value="NinG"/>
    <property type="match status" value="1"/>
</dbReference>
<protein>
    <submittedName>
        <fullName evidence="1">Uncharacterized protein</fullName>
    </submittedName>
</protein>
<dbReference type="InterPro" id="IPR008713">
    <property type="entry name" value="Phage_lambda_NinG"/>
</dbReference>